<feature type="transmembrane region" description="Helical" evidence="6">
    <location>
        <begin position="12"/>
        <end position="31"/>
    </location>
</feature>
<feature type="transmembrane region" description="Helical" evidence="6">
    <location>
        <begin position="37"/>
        <end position="54"/>
    </location>
</feature>
<sequence>MSVTEKPLKGIGYLVNAAALVIVIAGIKAAASLLVPILLSAFVAVAATVPLRWLRRKGAPAWLASLLTIFTVIVSAVLLVNMVGVSIRDFSAALPQYTTNLQNLLGSVLAWLNSLGMDLSPDLVKDYFDPGKAVGLFSSLLTGLGNTLTDSAFIAMTTVFMLLESVDLPQKIKVAFASNQRPQEAATELMESLNNYLAMKTLLSLLTGVCVAIWLAIVGVDYAILWGVLAFALNYVPNIGSIIAAVPAVMLALLQLGLSGLIFSSIGFLVVNLVVGSVLEPRLMGRSLGLSTLIVFISLVFWGWVLGPVGMLLSVPLTMIAKIILESHEETRWAAILMEPVRQVRQEAVEKEKDGGDN</sequence>
<dbReference type="Proteomes" id="UP000032233">
    <property type="component" value="Unassembled WGS sequence"/>
</dbReference>
<evidence type="ECO:0000256" key="4">
    <source>
        <dbReference type="ARBA" id="ARBA00022989"/>
    </source>
</evidence>
<accession>A0A0D2JU96</accession>
<keyword evidence="5 6" id="KW-0472">Membrane</keyword>
<feature type="transmembrane region" description="Helical" evidence="6">
    <location>
        <begin position="202"/>
        <end position="229"/>
    </location>
</feature>
<gene>
    <name evidence="7" type="ORF">X474_15840</name>
</gene>
<comment type="caution">
    <text evidence="7">The sequence shown here is derived from an EMBL/GenBank/DDBJ whole genome shotgun (WGS) entry which is preliminary data.</text>
</comment>
<evidence type="ECO:0008006" key="9">
    <source>
        <dbReference type="Google" id="ProtNLM"/>
    </source>
</evidence>
<keyword evidence="8" id="KW-1185">Reference proteome</keyword>
<evidence type="ECO:0000256" key="6">
    <source>
        <dbReference type="SAM" id="Phobius"/>
    </source>
</evidence>
<dbReference type="EMBL" id="AZAC01000019">
    <property type="protein sequence ID" value="KIX13035.1"/>
    <property type="molecule type" value="Genomic_DNA"/>
</dbReference>
<dbReference type="OrthoDB" id="9799225at2"/>
<dbReference type="PATRIC" id="fig|1429043.3.peg.3349"/>
<dbReference type="RefSeq" id="WP_044349840.1">
    <property type="nucleotide sequence ID" value="NZ_AZAC01000019.1"/>
</dbReference>
<evidence type="ECO:0000256" key="3">
    <source>
        <dbReference type="ARBA" id="ARBA00022692"/>
    </source>
</evidence>
<dbReference type="PANTHER" id="PTHR21716">
    <property type="entry name" value="TRANSMEMBRANE PROTEIN"/>
    <property type="match status" value="1"/>
</dbReference>
<feature type="transmembrane region" description="Helical" evidence="6">
    <location>
        <begin position="261"/>
        <end position="279"/>
    </location>
</feature>
<proteinExistence type="inferred from homology"/>
<dbReference type="AlphaFoldDB" id="A0A0D2JU96"/>
<comment type="subcellular location">
    <subcellularLocation>
        <location evidence="1">Membrane</location>
        <topology evidence="1">Multi-pass membrane protein</topology>
    </subcellularLocation>
</comment>
<reference evidence="7 8" key="1">
    <citation type="submission" date="2013-11" db="EMBL/GenBank/DDBJ databases">
        <title>Metagenomic analysis of a methanogenic consortium involved in long chain n-alkane degradation.</title>
        <authorList>
            <person name="Davidova I.A."/>
            <person name="Callaghan A.V."/>
            <person name="Wawrik B."/>
            <person name="Pruitt S."/>
            <person name="Marks C."/>
            <person name="Duncan K.E."/>
            <person name="Suflita J.M."/>
        </authorList>
    </citation>
    <scope>NUCLEOTIDE SEQUENCE [LARGE SCALE GENOMIC DNA]</scope>
    <source>
        <strain evidence="7 8">SPR</strain>
    </source>
</reference>
<evidence type="ECO:0000256" key="2">
    <source>
        <dbReference type="ARBA" id="ARBA00009773"/>
    </source>
</evidence>
<evidence type="ECO:0000256" key="5">
    <source>
        <dbReference type="ARBA" id="ARBA00023136"/>
    </source>
</evidence>
<evidence type="ECO:0000256" key="1">
    <source>
        <dbReference type="ARBA" id="ARBA00004141"/>
    </source>
</evidence>
<feature type="transmembrane region" description="Helical" evidence="6">
    <location>
        <begin position="61"/>
        <end position="87"/>
    </location>
</feature>
<dbReference type="InParanoid" id="A0A0D2JU96"/>
<keyword evidence="4 6" id="KW-1133">Transmembrane helix</keyword>
<keyword evidence="3 6" id="KW-0812">Transmembrane</keyword>
<comment type="similarity">
    <text evidence="2">Belongs to the autoinducer-2 exporter (AI-2E) (TC 2.A.86) family.</text>
</comment>
<dbReference type="STRING" id="1429043.X474_15840"/>
<dbReference type="FunCoup" id="A0A0D2JU96">
    <property type="interactions" value="410"/>
</dbReference>
<evidence type="ECO:0000313" key="7">
    <source>
        <dbReference type="EMBL" id="KIX13035.1"/>
    </source>
</evidence>
<name>A0A0D2JU96_9BACT</name>
<dbReference type="InterPro" id="IPR002549">
    <property type="entry name" value="AI-2E-like"/>
</dbReference>
<feature type="transmembrane region" description="Helical" evidence="6">
    <location>
        <begin position="291"/>
        <end position="313"/>
    </location>
</feature>
<evidence type="ECO:0000313" key="8">
    <source>
        <dbReference type="Proteomes" id="UP000032233"/>
    </source>
</evidence>
<dbReference type="Pfam" id="PF01594">
    <property type="entry name" value="AI-2E_transport"/>
    <property type="match status" value="1"/>
</dbReference>
<dbReference type="GO" id="GO:0055085">
    <property type="term" value="P:transmembrane transport"/>
    <property type="evidence" value="ECO:0007669"/>
    <property type="project" value="TreeGrafter"/>
</dbReference>
<organism evidence="7 8">
    <name type="scientific">Dethiosulfatarculus sandiegensis</name>
    <dbReference type="NCBI Taxonomy" id="1429043"/>
    <lineage>
        <taxon>Bacteria</taxon>
        <taxon>Pseudomonadati</taxon>
        <taxon>Thermodesulfobacteriota</taxon>
        <taxon>Desulfarculia</taxon>
        <taxon>Desulfarculales</taxon>
        <taxon>Desulfarculaceae</taxon>
        <taxon>Dethiosulfatarculus</taxon>
    </lineage>
</organism>
<dbReference type="GO" id="GO:0016020">
    <property type="term" value="C:membrane"/>
    <property type="evidence" value="ECO:0007669"/>
    <property type="project" value="UniProtKB-SubCell"/>
</dbReference>
<protein>
    <recommendedName>
        <fullName evidence="9">AI-2E family transporter</fullName>
    </recommendedName>
</protein>
<dbReference type="PANTHER" id="PTHR21716:SF64">
    <property type="entry name" value="AI-2 TRANSPORT PROTEIN TQSA"/>
    <property type="match status" value="1"/>
</dbReference>